<name>Q6SFW2_9BACT</name>
<keyword evidence="2 6" id="KW-0032">Aminotransferase</keyword>
<comment type="cofactor">
    <cofactor evidence="1">
        <name>pyridoxal 5'-phosphate</name>
        <dbReference type="ChEBI" id="CHEBI:597326"/>
    </cofactor>
</comment>
<dbReference type="SUPFAM" id="SSF53383">
    <property type="entry name" value="PLP-dependent transferases"/>
    <property type="match status" value="1"/>
</dbReference>
<dbReference type="InterPro" id="IPR050859">
    <property type="entry name" value="Class-I_PLP-dep_aminotransf"/>
</dbReference>
<protein>
    <submittedName>
        <fullName evidence="6">Valine-pyruvate aminotransferase</fullName>
        <ecNumber evidence="6">2.6.1.66</ecNumber>
    </submittedName>
</protein>
<feature type="domain" description="Aminotransferase class I/classII large" evidence="5">
    <location>
        <begin position="66"/>
        <end position="413"/>
    </location>
</feature>
<reference evidence="6" key="1">
    <citation type="submission" date="2003-11" db="EMBL/GenBank/DDBJ databases">
        <authorList>
            <person name="Heidelberg J.F."/>
            <person name="Eisen J.A."/>
            <person name="Nelson W.C."/>
            <person name="DeLong E.F."/>
        </authorList>
    </citation>
    <scope>NUCLEOTIDE SEQUENCE</scope>
</reference>
<dbReference type="GO" id="GO:0009042">
    <property type="term" value="F:valine-pyruvate transaminase activity"/>
    <property type="evidence" value="ECO:0007669"/>
    <property type="project" value="UniProtKB-EC"/>
</dbReference>
<dbReference type="GO" id="GO:1901605">
    <property type="term" value="P:alpha-amino acid metabolic process"/>
    <property type="evidence" value="ECO:0007669"/>
    <property type="project" value="TreeGrafter"/>
</dbReference>
<reference evidence="6" key="2">
    <citation type="submission" date="2003-12" db="EMBL/GenBank/DDBJ databases">
        <title>Monterey Bay Coastal Ocean Microbial Observatory environmental clone sequencing.</title>
        <authorList>
            <person name="DeLong E.F."/>
        </authorList>
    </citation>
    <scope>NUCLEOTIDE SEQUENCE</scope>
</reference>
<dbReference type="PANTHER" id="PTHR42790:SF4">
    <property type="entry name" value="VALINE--PYRUVATE AMINOTRANSFERASE"/>
    <property type="match status" value="1"/>
</dbReference>
<evidence type="ECO:0000256" key="2">
    <source>
        <dbReference type="ARBA" id="ARBA00022576"/>
    </source>
</evidence>
<dbReference type="EC" id="2.6.1.66" evidence="6"/>
<evidence type="ECO:0000259" key="5">
    <source>
        <dbReference type="Pfam" id="PF00155"/>
    </source>
</evidence>
<proteinExistence type="predicted"/>
<dbReference type="AlphaFoldDB" id="Q6SFW2"/>
<organism evidence="6">
    <name type="scientific">uncultured marine bacterium 578</name>
    <dbReference type="NCBI Taxonomy" id="257399"/>
    <lineage>
        <taxon>Bacteria</taxon>
        <taxon>environmental samples</taxon>
    </lineage>
</organism>
<dbReference type="NCBIfam" id="NF006964">
    <property type="entry name" value="PRK09440.1-2"/>
    <property type="match status" value="1"/>
</dbReference>
<dbReference type="PANTHER" id="PTHR42790">
    <property type="entry name" value="AMINOTRANSFERASE"/>
    <property type="match status" value="1"/>
</dbReference>
<gene>
    <name evidence="6" type="primary">avtA</name>
    <name evidence="6" type="ORF">MBMO_EBAC080-L31E09.18</name>
</gene>
<dbReference type="GO" id="GO:0030170">
    <property type="term" value="F:pyridoxal phosphate binding"/>
    <property type="evidence" value="ECO:0007669"/>
    <property type="project" value="InterPro"/>
</dbReference>
<dbReference type="Pfam" id="PF00155">
    <property type="entry name" value="Aminotran_1_2"/>
    <property type="match status" value="1"/>
</dbReference>
<evidence type="ECO:0000313" key="6">
    <source>
        <dbReference type="EMBL" id="AAR38100.1"/>
    </source>
</evidence>
<dbReference type="NCBIfam" id="NF006967">
    <property type="entry name" value="PRK09440.1-5"/>
    <property type="match status" value="1"/>
</dbReference>
<accession>Q6SFW2</accession>
<keyword evidence="3 6" id="KW-0808">Transferase</keyword>
<evidence type="ECO:0000256" key="4">
    <source>
        <dbReference type="ARBA" id="ARBA00022898"/>
    </source>
</evidence>
<sequence length="422" mass="47278">MTNTDYSKFGKRFSRESGITQLMADLGKANHSNDPNTVMLGGGNPAIIPAAHDKFVDELQKLIAGSGVDQMIGFYDGPQGSEEFIRALVAMLNDHYDWDLDEKNIAITNGSQSSFFSLFNLFAGEMSNGSHKKILLPIVPEYIGYADQGITDDMFVSIKPKIQMLDDKQFKYQINFEELIYVVKSSNIGAICISRPTNPTGNVITDDELNQLDLIAQEYGVPLIIDNAYGQPFPGAIYTQASLKWNTNMILCMSLSKLGLPGLRTGIVIANHETIEAISRISGIMALAPSSVGPSLLTRMIKDQELLRLCNEVIKPYYEEKATTAVSLFNTILADTDVYLHKLEGAFFMWLWFPNLSITSEQLYKDLKAEGIYIIPGHDFFIGLDDEWKHQHQCVRINYAKDEKTLTKGLEAICRNTNWVEW</sequence>
<dbReference type="InterPro" id="IPR004839">
    <property type="entry name" value="Aminotransferase_I/II_large"/>
</dbReference>
<keyword evidence="6" id="KW-0670">Pyruvate</keyword>
<dbReference type="EMBL" id="AY458646">
    <property type="protein sequence ID" value="AAR38100.1"/>
    <property type="molecule type" value="Genomic_DNA"/>
</dbReference>
<evidence type="ECO:0000256" key="1">
    <source>
        <dbReference type="ARBA" id="ARBA00001933"/>
    </source>
</evidence>
<dbReference type="Gene3D" id="3.40.640.10">
    <property type="entry name" value="Type I PLP-dependent aspartate aminotransferase-like (Major domain)"/>
    <property type="match status" value="1"/>
</dbReference>
<dbReference type="GO" id="GO:0005829">
    <property type="term" value="C:cytosol"/>
    <property type="evidence" value="ECO:0007669"/>
    <property type="project" value="TreeGrafter"/>
</dbReference>
<keyword evidence="4" id="KW-0663">Pyridoxal phosphate</keyword>
<dbReference type="CDD" id="cd00609">
    <property type="entry name" value="AAT_like"/>
    <property type="match status" value="1"/>
</dbReference>
<dbReference type="InterPro" id="IPR015421">
    <property type="entry name" value="PyrdxlP-dep_Trfase_major"/>
</dbReference>
<evidence type="ECO:0000256" key="3">
    <source>
        <dbReference type="ARBA" id="ARBA00022679"/>
    </source>
</evidence>
<dbReference type="InterPro" id="IPR015424">
    <property type="entry name" value="PyrdxlP-dep_Trfase"/>
</dbReference>